<sequence>MTLVILYYFLIAIMIVGIIGELLPAVPGMSLILIAMLVWGFVTKFAGMGVALAVAFVILLLSLGVEFLASYLGAQKVGASNWSQIGLVVGLLAGIFGLLPALPIGGPIIGLFVGPVVGAFLGEYAYRRDLELTPRLQQSLKVCVGIVVGTVIGHVAKAMLATAAVIVFIVTTWPNLSSVISFQFSVISFQFSVFSYQVSVFSFQFSDLSSLFFN</sequence>
<dbReference type="PANTHER" id="PTHR39165:SF1">
    <property type="entry name" value="DUF456 DOMAIN-CONTAINING PROTEIN"/>
    <property type="match status" value="1"/>
</dbReference>
<feature type="transmembrane region" description="Helical" evidence="1">
    <location>
        <begin position="182"/>
        <end position="203"/>
    </location>
</feature>
<evidence type="ECO:0000313" key="2">
    <source>
        <dbReference type="EMBL" id="GCA74299.1"/>
    </source>
</evidence>
<dbReference type="Pfam" id="PF04306">
    <property type="entry name" value="DUF456"/>
    <property type="match status" value="1"/>
</dbReference>
<comment type="caution">
    <text evidence="2">The sequence shown here is derived from an EMBL/GenBank/DDBJ whole genome shotgun (WGS) entry which is preliminary data.</text>
</comment>
<gene>
    <name evidence="2" type="ORF">MiTe_01124</name>
</gene>
<reference evidence="2 3" key="1">
    <citation type="submission" date="2018-09" db="EMBL/GenBank/DDBJ databases">
        <title>Evolutionary history of phycoerythrin pigmentation in the water bloom-forming cyanobacterium Microcystis aeruginosa.</title>
        <authorList>
            <person name="Tanabe Y."/>
            <person name="Tanabe Y."/>
            <person name="Yamaguchi H."/>
        </authorList>
    </citation>
    <scope>NUCLEOTIDE SEQUENCE [LARGE SCALE GENOMIC DNA]</scope>
    <source>
        <strain evidence="2 3">NIES-2520</strain>
    </source>
</reference>
<dbReference type="RefSeq" id="WP_149985984.1">
    <property type="nucleotide sequence ID" value="NZ_BHVP01000014.1"/>
</dbReference>
<dbReference type="AlphaFoldDB" id="A0A5A5RHF0"/>
<protein>
    <recommendedName>
        <fullName evidence="4">DUF456 family protein</fullName>
    </recommendedName>
</protein>
<dbReference type="PANTHER" id="PTHR39165">
    <property type="entry name" value="IG HYPOTHETICAL 17883"/>
    <property type="match status" value="1"/>
</dbReference>
<feature type="transmembrane region" description="Helical" evidence="1">
    <location>
        <begin position="108"/>
        <end position="126"/>
    </location>
</feature>
<accession>A0A5A5RHF0</accession>
<keyword evidence="1" id="KW-0812">Transmembrane</keyword>
<feature type="transmembrane region" description="Helical" evidence="1">
    <location>
        <begin position="146"/>
        <end position="170"/>
    </location>
</feature>
<evidence type="ECO:0000313" key="3">
    <source>
        <dbReference type="Proteomes" id="UP000324917"/>
    </source>
</evidence>
<evidence type="ECO:0000256" key="1">
    <source>
        <dbReference type="SAM" id="Phobius"/>
    </source>
</evidence>
<dbReference type="InterPro" id="IPR007403">
    <property type="entry name" value="DUF456"/>
</dbReference>
<feature type="transmembrane region" description="Helical" evidence="1">
    <location>
        <begin position="81"/>
        <end position="102"/>
    </location>
</feature>
<organism evidence="2 3">
    <name type="scientific">Microcystis aeruginosa NIES-2520</name>
    <dbReference type="NCBI Taxonomy" id="2303982"/>
    <lineage>
        <taxon>Bacteria</taxon>
        <taxon>Bacillati</taxon>
        <taxon>Cyanobacteriota</taxon>
        <taxon>Cyanophyceae</taxon>
        <taxon>Oscillatoriophycideae</taxon>
        <taxon>Chroococcales</taxon>
        <taxon>Microcystaceae</taxon>
        <taxon>Microcystis</taxon>
    </lineage>
</organism>
<keyword evidence="1" id="KW-0472">Membrane</keyword>
<name>A0A5A5RHF0_MICAE</name>
<dbReference type="EMBL" id="BHVP01000014">
    <property type="protein sequence ID" value="GCA74299.1"/>
    <property type="molecule type" value="Genomic_DNA"/>
</dbReference>
<keyword evidence="1" id="KW-1133">Transmembrane helix</keyword>
<feature type="transmembrane region" description="Helical" evidence="1">
    <location>
        <begin position="7"/>
        <end position="39"/>
    </location>
</feature>
<dbReference type="Proteomes" id="UP000324917">
    <property type="component" value="Unassembled WGS sequence"/>
</dbReference>
<feature type="transmembrane region" description="Helical" evidence="1">
    <location>
        <begin position="45"/>
        <end position="69"/>
    </location>
</feature>
<evidence type="ECO:0008006" key="4">
    <source>
        <dbReference type="Google" id="ProtNLM"/>
    </source>
</evidence>
<proteinExistence type="predicted"/>